<accession>A0A1F7YNX5</accession>
<evidence type="ECO:0000313" key="3">
    <source>
        <dbReference type="Proteomes" id="UP000177263"/>
    </source>
</evidence>
<keyword evidence="1" id="KW-0812">Transmembrane</keyword>
<evidence type="ECO:0000256" key="1">
    <source>
        <dbReference type="SAM" id="Phobius"/>
    </source>
</evidence>
<sequence length="175" mass="19544">MDDYHFVTVDPQKAKRQRNPPSDIFKLMYRFAPVFLLAAALPFLMFFVVSPPELGLLTRADTDSQLRMWLEPATVVTEPGRTVDLRVMAAFDDDRKLIPQIKAQVTGDKGIEVLSSSVEYKTPFNGQVELGVVKVSAIGFEGGKVLIPQDLVEIRAFDEPLEIVTSPAEIVVRRP</sequence>
<keyword evidence="1" id="KW-1133">Transmembrane helix</keyword>
<dbReference type="AlphaFoldDB" id="A0A1F7YNX5"/>
<name>A0A1F7YNX5_9BACT</name>
<dbReference type="Proteomes" id="UP000177263">
    <property type="component" value="Unassembled WGS sequence"/>
</dbReference>
<keyword evidence="1" id="KW-0472">Membrane</keyword>
<dbReference type="EMBL" id="MGGM01000032">
    <property type="protein sequence ID" value="OGM28308.1"/>
    <property type="molecule type" value="Genomic_DNA"/>
</dbReference>
<comment type="caution">
    <text evidence="2">The sequence shown here is derived from an EMBL/GenBank/DDBJ whole genome shotgun (WGS) entry which is preliminary data.</text>
</comment>
<dbReference type="STRING" id="1802500.A2801_02520"/>
<proteinExistence type="predicted"/>
<evidence type="ECO:0008006" key="4">
    <source>
        <dbReference type="Google" id="ProtNLM"/>
    </source>
</evidence>
<gene>
    <name evidence="2" type="ORF">A2801_02520</name>
</gene>
<reference evidence="2 3" key="1">
    <citation type="journal article" date="2016" name="Nat. Commun.">
        <title>Thousands of microbial genomes shed light on interconnected biogeochemical processes in an aquifer system.</title>
        <authorList>
            <person name="Anantharaman K."/>
            <person name="Brown C.T."/>
            <person name="Hug L.A."/>
            <person name="Sharon I."/>
            <person name="Castelle C.J."/>
            <person name="Probst A.J."/>
            <person name="Thomas B.C."/>
            <person name="Singh A."/>
            <person name="Wilkins M.J."/>
            <person name="Karaoz U."/>
            <person name="Brodie E.L."/>
            <person name="Williams K.H."/>
            <person name="Hubbard S.S."/>
            <person name="Banfield J.F."/>
        </authorList>
    </citation>
    <scope>NUCLEOTIDE SEQUENCE [LARGE SCALE GENOMIC DNA]</scope>
</reference>
<feature type="transmembrane region" description="Helical" evidence="1">
    <location>
        <begin position="27"/>
        <end position="49"/>
    </location>
</feature>
<protein>
    <recommendedName>
        <fullName evidence="4">Cohesin domain-containing protein</fullName>
    </recommendedName>
</protein>
<organism evidence="2 3">
    <name type="scientific">Candidatus Woesebacteria bacterium RIFCSPHIGHO2_01_FULL_41_10</name>
    <dbReference type="NCBI Taxonomy" id="1802500"/>
    <lineage>
        <taxon>Bacteria</taxon>
        <taxon>Candidatus Woeseibacteriota</taxon>
    </lineage>
</organism>
<evidence type="ECO:0000313" key="2">
    <source>
        <dbReference type="EMBL" id="OGM28308.1"/>
    </source>
</evidence>